<evidence type="ECO:0008006" key="4">
    <source>
        <dbReference type="Google" id="ProtNLM"/>
    </source>
</evidence>
<evidence type="ECO:0000256" key="1">
    <source>
        <dbReference type="SAM" id="SignalP"/>
    </source>
</evidence>
<evidence type="ECO:0000313" key="3">
    <source>
        <dbReference type="Proteomes" id="UP000077069"/>
    </source>
</evidence>
<dbReference type="GeneID" id="28762696"/>
<keyword evidence="1" id="KW-0732">Signal</keyword>
<reference evidence="2 3" key="1">
    <citation type="submission" date="2016-05" db="EMBL/GenBank/DDBJ databases">
        <title>Comparative analysis of secretome profiles of manganese(II)-oxidizing ascomycete fungi.</title>
        <authorList>
            <consortium name="DOE Joint Genome Institute"/>
            <person name="Zeiner C.A."/>
            <person name="Purvine S.O."/>
            <person name="Zink E.M."/>
            <person name="Wu S."/>
            <person name="Pasa-Tolic L."/>
            <person name="Chaput D.L."/>
            <person name="Haridas S."/>
            <person name="Grigoriev I.V."/>
            <person name="Santelli C.M."/>
            <person name="Hansel C.M."/>
        </authorList>
    </citation>
    <scope>NUCLEOTIDE SEQUENCE [LARGE SCALE GENOMIC DNA]</scope>
    <source>
        <strain evidence="2 3">AP3s5-JAC2a</strain>
    </source>
</reference>
<sequence length="75" mass="8135">MRSTLVYAILAMGAGAATIQKRTDPGCPDLMPFQASPPWIFLCTAYDLTYENACDRDGRTDRGYRTCASIGPLAS</sequence>
<organism evidence="2 3">
    <name type="scientific">Paraphaeosphaeria sporulosa</name>
    <dbReference type="NCBI Taxonomy" id="1460663"/>
    <lineage>
        <taxon>Eukaryota</taxon>
        <taxon>Fungi</taxon>
        <taxon>Dikarya</taxon>
        <taxon>Ascomycota</taxon>
        <taxon>Pezizomycotina</taxon>
        <taxon>Dothideomycetes</taxon>
        <taxon>Pleosporomycetidae</taxon>
        <taxon>Pleosporales</taxon>
        <taxon>Massarineae</taxon>
        <taxon>Didymosphaeriaceae</taxon>
        <taxon>Paraphaeosphaeria</taxon>
    </lineage>
</organism>
<dbReference type="OrthoDB" id="3773826at2759"/>
<proteinExistence type="predicted"/>
<keyword evidence="3" id="KW-1185">Reference proteome</keyword>
<accession>A0A177C3A1</accession>
<dbReference type="EMBL" id="KV441557">
    <property type="protein sequence ID" value="OAG01362.1"/>
    <property type="molecule type" value="Genomic_DNA"/>
</dbReference>
<dbReference type="AlphaFoldDB" id="A0A177C3A1"/>
<protein>
    <recommendedName>
        <fullName evidence="4">Kazal-like domain-containing protein</fullName>
    </recommendedName>
</protein>
<name>A0A177C3A1_9PLEO</name>
<gene>
    <name evidence="2" type="ORF">CC84DRAFT_1167586</name>
</gene>
<evidence type="ECO:0000313" key="2">
    <source>
        <dbReference type="EMBL" id="OAG01362.1"/>
    </source>
</evidence>
<dbReference type="RefSeq" id="XP_018031727.1">
    <property type="nucleotide sequence ID" value="XM_018179210.1"/>
</dbReference>
<feature type="signal peptide" evidence="1">
    <location>
        <begin position="1"/>
        <end position="16"/>
    </location>
</feature>
<dbReference type="Proteomes" id="UP000077069">
    <property type="component" value="Unassembled WGS sequence"/>
</dbReference>
<dbReference type="InParanoid" id="A0A177C3A1"/>
<feature type="chain" id="PRO_5008057649" description="Kazal-like domain-containing protein" evidence="1">
    <location>
        <begin position="17"/>
        <end position="75"/>
    </location>
</feature>